<feature type="domain" description="Transglycosylase SLT" evidence="3">
    <location>
        <begin position="39"/>
        <end position="343"/>
    </location>
</feature>
<dbReference type="Proteomes" id="UP001628091">
    <property type="component" value="Unassembled WGS sequence"/>
</dbReference>
<evidence type="ECO:0000313" key="5">
    <source>
        <dbReference type="Proteomes" id="UP001628091"/>
    </source>
</evidence>
<feature type="signal peptide" evidence="1">
    <location>
        <begin position="1"/>
        <end position="28"/>
    </location>
</feature>
<dbReference type="Gene3D" id="1.10.530.10">
    <property type="match status" value="1"/>
</dbReference>
<name>A0ABQ0GV21_9HYPH</name>
<evidence type="ECO:0000256" key="1">
    <source>
        <dbReference type="SAM" id="SignalP"/>
    </source>
</evidence>
<dbReference type="InterPro" id="IPR036365">
    <property type="entry name" value="PGBD-like_sf"/>
</dbReference>
<feature type="chain" id="PRO_5046574997" evidence="1">
    <location>
        <begin position="29"/>
        <end position="420"/>
    </location>
</feature>
<dbReference type="PANTHER" id="PTHR30163">
    <property type="entry name" value="MEMBRANE-BOUND LYTIC MUREIN TRANSGLYCOSYLASE B"/>
    <property type="match status" value="1"/>
</dbReference>
<dbReference type="SUPFAM" id="SSF47090">
    <property type="entry name" value="PGBD-like"/>
    <property type="match status" value="1"/>
</dbReference>
<dbReference type="InterPro" id="IPR043426">
    <property type="entry name" value="MltB-like"/>
</dbReference>
<proteinExistence type="predicted"/>
<dbReference type="InterPro" id="IPR011970">
    <property type="entry name" value="MltB_2"/>
</dbReference>
<dbReference type="CDD" id="cd13399">
    <property type="entry name" value="Slt35-like"/>
    <property type="match status" value="1"/>
</dbReference>
<dbReference type="InterPro" id="IPR036366">
    <property type="entry name" value="PGBDSf"/>
</dbReference>
<dbReference type="InterPro" id="IPR031304">
    <property type="entry name" value="SLT_2"/>
</dbReference>
<dbReference type="Pfam" id="PF01471">
    <property type="entry name" value="PG_binding_1"/>
    <property type="match status" value="1"/>
</dbReference>
<dbReference type="NCBIfam" id="TIGR02283">
    <property type="entry name" value="MltB_2"/>
    <property type="match status" value="1"/>
</dbReference>
<evidence type="ECO:0000259" key="2">
    <source>
        <dbReference type="Pfam" id="PF01471"/>
    </source>
</evidence>
<dbReference type="Pfam" id="PF13406">
    <property type="entry name" value="SLT_2"/>
    <property type="match status" value="1"/>
</dbReference>
<feature type="domain" description="Peptidoglycan binding-like" evidence="2">
    <location>
        <begin position="364"/>
        <end position="408"/>
    </location>
</feature>
<dbReference type="PANTHER" id="PTHR30163:SF8">
    <property type="entry name" value="LYTIC MUREIN TRANSGLYCOSYLASE"/>
    <property type="match status" value="1"/>
</dbReference>
<comment type="caution">
    <text evidence="4">The sequence shown here is derived from an EMBL/GenBank/DDBJ whole genome shotgun (WGS) entry which is preliminary data.</text>
</comment>
<keyword evidence="1" id="KW-0732">Signal</keyword>
<reference evidence="4 5" key="1">
    <citation type="submission" date="2024-10" db="EMBL/GenBank/DDBJ databases">
        <title>Isolation, draft genome sequencing and identification of Phyllobacterium sp. NSA23, isolated from leaf soil.</title>
        <authorList>
            <person name="Akita H."/>
        </authorList>
    </citation>
    <scope>NUCLEOTIDE SEQUENCE [LARGE SCALE GENOMIC DNA]</scope>
    <source>
        <strain evidence="4 5">NSA23</strain>
    </source>
</reference>
<dbReference type="EMBL" id="BAAFZP010000001">
    <property type="protein sequence ID" value="GAB1580513.1"/>
    <property type="molecule type" value="Genomic_DNA"/>
</dbReference>
<keyword evidence="5" id="KW-1185">Reference proteome</keyword>
<dbReference type="SUPFAM" id="SSF53955">
    <property type="entry name" value="Lysozyme-like"/>
    <property type="match status" value="1"/>
</dbReference>
<dbReference type="RefSeq" id="WP_407863506.1">
    <property type="nucleotide sequence ID" value="NZ_BAAFZP010000001.1"/>
</dbReference>
<evidence type="ECO:0000313" key="4">
    <source>
        <dbReference type="EMBL" id="GAB1580513.1"/>
    </source>
</evidence>
<evidence type="ECO:0000259" key="3">
    <source>
        <dbReference type="Pfam" id="PF13406"/>
    </source>
</evidence>
<dbReference type="InterPro" id="IPR002477">
    <property type="entry name" value="Peptidoglycan-bd-like"/>
</dbReference>
<gene>
    <name evidence="4" type="ORF">PPNSA23_04560</name>
</gene>
<dbReference type="Gene3D" id="1.10.8.350">
    <property type="entry name" value="Bacterial muramidase"/>
    <property type="match status" value="1"/>
</dbReference>
<organism evidence="4 5">
    <name type="scientific">Phyllobacterium phragmitis</name>
    <dbReference type="NCBI Taxonomy" id="2670329"/>
    <lineage>
        <taxon>Bacteria</taxon>
        <taxon>Pseudomonadati</taxon>
        <taxon>Pseudomonadota</taxon>
        <taxon>Alphaproteobacteria</taxon>
        <taxon>Hyphomicrobiales</taxon>
        <taxon>Phyllobacteriaceae</taxon>
        <taxon>Phyllobacterium</taxon>
    </lineage>
</organism>
<sequence>MRRLGAAFKCLAVLAVFSLSLLTGPATAAPSRAETEAQFRTWLDRDLWPEAKAKGISRATFDNAFSGVRLNWKLPDLVPPGTKPTTPKEQAQAEFGSPGKYFNERTIGHVVAGGKTRAGQYASTLAAIEKQYGVPGAIVLAIWGRESGFGGVKIPYNAFEVLGTKAFMATRKEMFRQELLAALEIVQHRYIDAGAMKSSWAGALGQPQFMPTSYMKHAVDFDGDGKRDIWNSVPDTLASIANYLRLHGWQKGRDWGFEVNVPAGLTCALEGPDQGLKIADWVEMGITRVNGKPFPANELADEGYLLMPAGRHGPAFIVTPNFYVLKSYNMSDLYALFIGHAADRIAYGAGGFSRKWGDVGGMYRSDIAAMQRALQAKGYDVGKADGLPGFKTRRSIGDWQAKQGQAATCFPEKSLIGAIR</sequence>
<accession>A0ABQ0GV21</accession>
<dbReference type="Gene3D" id="1.10.101.10">
    <property type="entry name" value="PGBD-like superfamily/PGBD"/>
    <property type="match status" value="1"/>
</dbReference>
<protein>
    <submittedName>
        <fullName evidence="4">Lytic murein transglycosylase</fullName>
    </submittedName>
</protein>
<dbReference type="InterPro" id="IPR023346">
    <property type="entry name" value="Lysozyme-like_dom_sf"/>
</dbReference>